<evidence type="ECO:0000256" key="1">
    <source>
        <dbReference type="SAM" id="MobiDB-lite"/>
    </source>
</evidence>
<name>A0A7S2YDC9_9STRA</name>
<dbReference type="InterPro" id="IPR016024">
    <property type="entry name" value="ARM-type_fold"/>
</dbReference>
<reference evidence="2" key="1">
    <citation type="submission" date="2021-01" db="EMBL/GenBank/DDBJ databases">
        <authorList>
            <person name="Corre E."/>
            <person name="Pelletier E."/>
            <person name="Niang G."/>
            <person name="Scheremetjew M."/>
            <person name="Finn R."/>
            <person name="Kale V."/>
            <person name="Holt S."/>
            <person name="Cochrane G."/>
            <person name="Meng A."/>
            <person name="Brown T."/>
            <person name="Cohen L."/>
        </authorList>
    </citation>
    <scope>NUCLEOTIDE SEQUENCE</scope>
    <source>
        <strain evidence="2">CCMP125</strain>
    </source>
</reference>
<proteinExistence type="predicted"/>
<dbReference type="AlphaFoldDB" id="A0A7S2YDC9"/>
<feature type="region of interest" description="Disordered" evidence="1">
    <location>
        <begin position="459"/>
        <end position="488"/>
    </location>
</feature>
<dbReference type="Gene3D" id="1.25.10.10">
    <property type="entry name" value="Leucine-rich Repeat Variant"/>
    <property type="match status" value="1"/>
</dbReference>
<accession>A0A7S2YDC9</accession>
<sequence>MEVINAYAPKCYGLVVPEQVLWEGLVIRSPTGISREPGTAGEPYVTGRPSVPQFQDMNLDALRKPHLPHTPRLVLWQFDDEQAEYDDPCNPLTLLMAYEEEKFKRVLPVVSDLDCFLIGTRGVNYEEPLPSDQQKVLEWSIDQIEGILASQQQQRAFKSWTQKWLDVLKTSAIKKGFKPKIPALGFSDPKTKLIMKNAITRLSETGAVRHGAECFNFYFPQDLDDEFLVISDYLPGQELSWTYVDTYGLMGILSEKLDHGYTFPLNPKWVLCDDPGWKILWDKLMASDEANTRGALSAWYPNDIRQKIEHICQMHPHGFIVPEPYETAAPAAAAAAAPASSIQDDDDMTYRDMDAEMAMELANYELIQYLMDLDKAEKQKEKDRRDKAMGKDSKQAVRPGVYKMESVAPAGKRGAYTSAPDSKPSESASAAFSERTESRTAAVRPGAFQSYTDVAASKQSWASGTEAPQIAPEPAPLNNQRNVDPLSDPAVANVNSLVESMQGMPDVVVDILSTSMNDHNEHELMQRYVIEQFCNLLINEDKTQIKGLLVTQGVDVDTILMMKTFGQSLPIQEQGCKFLWFLSDETGGGNSINATSRIVAVSRVVDALKWFVSAKPNGDENGEGTDFVRYALGTLCNLVLDKKASKIFKSLDGGQSVVVEAMGFYLPNADIQLDGITILASSSTLPENEQTATKMIEGVSLALGQHYMSCQNDGRSVASGACRAFAKWIDEEPYISLLKQQPNTSEYLKFIMDNAAESKCRKKAISVLEELLDEEVTPAPRQRTSRKSKKDESGPKEMLLDDALATLERDSQLSEDVVILCFDALAQHLQHSTTTASEIILTKGGIVTLCRAMKVFEMSMIIQERGCYLLSSMTKLHPKRVLATGVACEALLHAIWCHKNINAMQRLSLSAILDLSVDFDCWFQIQQNGQMDFLQELIYNTEDTEAAELGIAILTNFSNFGM</sequence>
<feature type="compositionally biased region" description="Basic and acidic residues" evidence="1">
    <location>
        <begin position="377"/>
        <end position="395"/>
    </location>
</feature>
<dbReference type="InterPro" id="IPR011989">
    <property type="entry name" value="ARM-like"/>
</dbReference>
<organism evidence="2">
    <name type="scientific">Entomoneis paludosa</name>
    <dbReference type="NCBI Taxonomy" id="265537"/>
    <lineage>
        <taxon>Eukaryota</taxon>
        <taxon>Sar</taxon>
        <taxon>Stramenopiles</taxon>
        <taxon>Ochrophyta</taxon>
        <taxon>Bacillariophyta</taxon>
        <taxon>Bacillariophyceae</taxon>
        <taxon>Bacillariophycidae</taxon>
        <taxon>Entomoneidaceae</taxon>
        <taxon>Entomoneis</taxon>
    </lineage>
</organism>
<dbReference type="SUPFAM" id="SSF48371">
    <property type="entry name" value="ARM repeat"/>
    <property type="match status" value="1"/>
</dbReference>
<feature type="region of interest" description="Disordered" evidence="1">
    <location>
        <begin position="377"/>
        <end position="444"/>
    </location>
</feature>
<gene>
    <name evidence="2" type="ORF">APAL1065_LOCUS13630</name>
</gene>
<evidence type="ECO:0000313" key="2">
    <source>
        <dbReference type="EMBL" id="CAD9969385.1"/>
    </source>
</evidence>
<protein>
    <submittedName>
        <fullName evidence="2">Uncharacterized protein</fullName>
    </submittedName>
</protein>
<dbReference type="EMBL" id="HBHT01020344">
    <property type="protein sequence ID" value="CAD9969385.1"/>
    <property type="molecule type" value="Transcribed_RNA"/>
</dbReference>
<feature type="region of interest" description="Disordered" evidence="1">
    <location>
        <begin position="776"/>
        <end position="796"/>
    </location>
</feature>